<protein>
    <recommendedName>
        <fullName evidence="3">Phytanoyl-CoA dioxygenase (PhyH)</fullName>
    </recommendedName>
</protein>
<dbReference type="RefSeq" id="WP_073359432.1">
    <property type="nucleotide sequence ID" value="NZ_FNTL01000004.1"/>
</dbReference>
<name>A0A1H5H0I9_RHOJO</name>
<evidence type="ECO:0000313" key="2">
    <source>
        <dbReference type="Proteomes" id="UP000183407"/>
    </source>
</evidence>
<dbReference type="Gene3D" id="2.60.120.620">
    <property type="entry name" value="q2cbj1_9rhob like domain"/>
    <property type="match status" value="1"/>
</dbReference>
<evidence type="ECO:0000313" key="1">
    <source>
        <dbReference type="EMBL" id="SEE21241.1"/>
    </source>
</evidence>
<dbReference type="SUPFAM" id="SSF51197">
    <property type="entry name" value="Clavaminate synthase-like"/>
    <property type="match status" value="1"/>
</dbReference>
<evidence type="ECO:0008006" key="3">
    <source>
        <dbReference type="Google" id="ProtNLM"/>
    </source>
</evidence>
<accession>A0A1H5H0I9</accession>
<reference evidence="2" key="1">
    <citation type="submission" date="2016-10" db="EMBL/GenBank/DDBJ databases">
        <authorList>
            <person name="Varghese N."/>
        </authorList>
    </citation>
    <scope>NUCLEOTIDE SEQUENCE [LARGE SCALE GENOMIC DNA]</scope>
    <source>
        <strain evidence="2">DSM 44719</strain>
    </source>
</reference>
<dbReference type="AlphaFoldDB" id="A0A1H5H0I9"/>
<dbReference type="EMBL" id="FNTL01000004">
    <property type="protein sequence ID" value="SEE21241.1"/>
    <property type="molecule type" value="Genomic_DNA"/>
</dbReference>
<proteinExistence type="predicted"/>
<sequence>MAFVISTESDVTDEARRSRIFSGEVFCFPARDSIRAFSEFAWELIDAAFGAHDPSTAHDDLPVEEYVRILGPLKTGFTHHPHSKELLRDVLVDLGADITRTYFDVPKLRVVPPASYLTAGLGYNYTPHRDTWYSSPQCQNNWWAPILGVTDKSCMAFHPEFWQRPTDNSSADFDAYEWNRSSRRDAALYIKDDPRPHPRLSGQDPGSEVRIVGEVGSILSFSGAQLHATVPNTTGRARFSFDFRTIALDDLLAKAGPPNVDSHSTGTSVRDYLRADTYDRVPEDVVAQYDEGGSTDGVLVFDPSVLEVT</sequence>
<dbReference type="Proteomes" id="UP000183407">
    <property type="component" value="Unassembled WGS sequence"/>
</dbReference>
<organism evidence="1 2">
    <name type="scientific">Rhodococcus jostii</name>
    <dbReference type="NCBI Taxonomy" id="132919"/>
    <lineage>
        <taxon>Bacteria</taxon>
        <taxon>Bacillati</taxon>
        <taxon>Actinomycetota</taxon>
        <taxon>Actinomycetes</taxon>
        <taxon>Mycobacteriales</taxon>
        <taxon>Nocardiaceae</taxon>
        <taxon>Rhodococcus</taxon>
    </lineage>
</organism>
<dbReference type="OrthoDB" id="321649at2"/>
<gene>
    <name evidence="1" type="ORF">SAMN04490220_7015</name>
</gene>